<dbReference type="AlphaFoldDB" id="A0A4Y1RI23"/>
<feature type="domain" description="BHLH" evidence="7">
    <location>
        <begin position="295"/>
        <end position="344"/>
    </location>
</feature>
<dbReference type="Pfam" id="PF22754">
    <property type="entry name" value="bHLH-TF_ACT-like_plant"/>
    <property type="match status" value="1"/>
</dbReference>
<evidence type="ECO:0000256" key="6">
    <source>
        <dbReference type="SAM" id="MobiDB-lite"/>
    </source>
</evidence>
<dbReference type="Pfam" id="PF00010">
    <property type="entry name" value="HLH"/>
    <property type="match status" value="1"/>
</dbReference>
<dbReference type="EMBL" id="AP019301">
    <property type="protein sequence ID" value="BBH03538.1"/>
    <property type="molecule type" value="Genomic_DNA"/>
</dbReference>
<keyword evidence="4 5" id="KW-0539">Nucleus</keyword>
<dbReference type="PROSITE" id="PS50888">
    <property type="entry name" value="BHLH"/>
    <property type="match status" value="1"/>
</dbReference>
<proteinExistence type="predicted"/>
<dbReference type="GO" id="GO:0003700">
    <property type="term" value="F:DNA-binding transcription factor activity"/>
    <property type="evidence" value="ECO:0007669"/>
    <property type="project" value="InterPro"/>
</dbReference>
<name>A0A4Y1RI23_PRUDU</name>
<feature type="compositionally biased region" description="Basic residues" evidence="6">
    <location>
        <begin position="384"/>
        <end position="394"/>
    </location>
</feature>
<feature type="compositionally biased region" description="Low complexity" evidence="6">
    <location>
        <begin position="255"/>
        <end position="268"/>
    </location>
</feature>
<dbReference type="Pfam" id="PF14215">
    <property type="entry name" value="bHLH-MYC_N"/>
    <property type="match status" value="1"/>
</dbReference>
<reference evidence="8" key="1">
    <citation type="journal article" date="2019" name="Science">
        <title>Mutation of a bHLH transcription factor allowed almond domestication.</title>
        <authorList>
            <person name="Sanchez-Perez R."/>
            <person name="Pavan S."/>
            <person name="Mazzeo R."/>
            <person name="Moldovan C."/>
            <person name="Aiese Cigliano R."/>
            <person name="Del Cueto J."/>
            <person name="Ricciardi F."/>
            <person name="Lotti C."/>
            <person name="Ricciardi L."/>
            <person name="Dicenta F."/>
            <person name="Lopez-Marques R.L."/>
            <person name="Lindberg Moller B."/>
        </authorList>
    </citation>
    <scope>NUCLEOTIDE SEQUENCE</scope>
</reference>
<evidence type="ECO:0000313" key="8">
    <source>
        <dbReference type="EMBL" id="BBH03538.1"/>
    </source>
</evidence>
<keyword evidence="3 5" id="KW-0804">Transcription</keyword>
<dbReference type="PANTHER" id="PTHR11514">
    <property type="entry name" value="MYC"/>
    <property type="match status" value="1"/>
</dbReference>
<dbReference type="InterPro" id="IPR025610">
    <property type="entry name" value="MYC/MYB_N"/>
</dbReference>
<dbReference type="GO" id="GO:0005634">
    <property type="term" value="C:nucleus"/>
    <property type="evidence" value="ECO:0007669"/>
    <property type="project" value="UniProtKB-SubCell"/>
</dbReference>
<dbReference type="GO" id="GO:0046983">
    <property type="term" value="F:protein dimerization activity"/>
    <property type="evidence" value="ECO:0007669"/>
    <property type="project" value="InterPro"/>
</dbReference>
<feature type="region of interest" description="Disordered" evidence="6">
    <location>
        <begin position="251"/>
        <end position="303"/>
    </location>
</feature>
<feature type="region of interest" description="Disordered" evidence="6">
    <location>
        <begin position="374"/>
        <end position="402"/>
    </location>
</feature>
<gene>
    <name evidence="8" type="ORF">Prudu_014442</name>
</gene>
<sequence length="534" mass="59884">MSSCSPNFGQENSATLQQRLQFIVQNRPEWWVYSIFWQASKDSNGQVALSWAGGHFRSSRDLASKRSNKLVHNYQPKSGFISTERKKVVNREVEALFNEDMDLDGGDVTDSEWFYFYTVSLTQSFGACHGTGNILGRAFCSGGFVWLAGDHELQFYECERVKEARMHGIQTLVCIQTSCGVLELASLDVIKEDWGLVELSKSLFGSENSRVSKPQSSREGHVLVPLLESGIFSAGPQKEWTAQGGTKERFALNIGGSSSDSGPSDSVGNFTTENAENNGRLKKRGRSSNHGTDRESPINHVEAERQRREKLNHRFYALRSVVPNVSKMDKASLLSDAVVYINKLKARVEELEAKIQQPPQKPKLGILSNLEHQSNQSASSIVDHHRHHHHHQARPRPASSYTNSEAAGAIEVDVKIVGSEAMIRVQSPDQNYPYARLMNALKDLELQVYHASISSVKEMMLQDVVARVPHGFTSEEAMRTAIIKRCFMWNLEIEFLGSNYEFEIIDVSRLGVGPWPNARIERPGPSFEVPNIEF</sequence>
<dbReference type="InterPro" id="IPR036638">
    <property type="entry name" value="HLH_DNA-bd_sf"/>
</dbReference>
<keyword evidence="8" id="KW-0238">DNA-binding</keyword>
<evidence type="ECO:0000256" key="3">
    <source>
        <dbReference type="ARBA" id="ARBA00023163"/>
    </source>
</evidence>
<organism evidence="8">
    <name type="scientific">Prunus dulcis</name>
    <name type="common">Almond</name>
    <name type="synonym">Amygdalus dulcis</name>
    <dbReference type="NCBI Taxonomy" id="3755"/>
    <lineage>
        <taxon>Eukaryota</taxon>
        <taxon>Viridiplantae</taxon>
        <taxon>Streptophyta</taxon>
        <taxon>Embryophyta</taxon>
        <taxon>Tracheophyta</taxon>
        <taxon>Spermatophyta</taxon>
        <taxon>Magnoliopsida</taxon>
        <taxon>eudicotyledons</taxon>
        <taxon>Gunneridae</taxon>
        <taxon>Pentapetalae</taxon>
        <taxon>rosids</taxon>
        <taxon>fabids</taxon>
        <taxon>Rosales</taxon>
        <taxon>Rosaceae</taxon>
        <taxon>Amygdaloideae</taxon>
        <taxon>Amygdaleae</taxon>
        <taxon>Prunus</taxon>
    </lineage>
</organism>
<evidence type="ECO:0000256" key="4">
    <source>
        <dbReference type="ARBA" id="ARBA00023242"/>
    </source>
</evidence>
<keyword evidence="2 5" id="KW-0805">Transcription regulation</keyword>
<dbReference type="InterPro" id="IPR054502">
    <property type="entry name" value="bHLH-TF_ACT-like_plant"/>
</dbReference>
<comment type="subcellular location">
    <subcellularLocation>
        <location evidence="1 5">Nucleus</location>
    </subcellularLocation>
</comment>
<dbReference type="SMART" id="SM00353">
    <property type="entry name" value="HLH"/>
    <property type="match status" value="1"/>
</dbReference>
<dbReference type="SUPFAM" id="SSF47459">
    <property type="entry name" value="HLH, helix-loop-helix DNA-binding domain"/>
    <property type="match status" value="1"/>
</dbReference>
<dbReference type="InterPro" id="IPR011598">
    <property type="entry name" value="bHLH_dom"/>
</dbReference>
<accession>A0A4Y1RI23</accession>
<dbReference type="Gene3D" id="4.10.280.10">
    <property type="entry name" value="Helix-loop-helix DNA-binding domain"/>
    <property type="match status" value="1"/>
</dbReference>
<evidence type="ECO:0000259" key="7">
    <source>
        <dbReference type="PROSITE" id="PS50888"/>
    </source>
</evidence>
<feature type="compositionally biased region" description="Basic and acidic residues" evidence="6">
    <location>
        <begin position="291"/>
        <end position="303"/>
    </location>
</feature>
<dbReference type="PANTHER" id="PTHR11514:SF115">
    <property type="entry name" value="TRANSCRIPTION FACTOR"/>
    <property type="match status" value="1"/>
</dbReference>
<evidence type="ECO:0000256" key="5">
    <source>
        <dbReference type="RuleBase" id="RU369104"/>
    </source>
</evidence>
<evidence type="ECO:0000256" key="1">
    <source>
        <dbReference type="ARBA" id="ARBA00004123"/>
    </source>
</evidence>
<dbReference type="InterPro" id="IPR045084">
    <property type="entry name" value="AIB/MYC-like"/>
</dbReference>
<protein>
    <recommendedName>
        <fullName evidence="5">Transcription factor</fullName>
        <shortName evidence="5">bHLH transcription factor</shortName>
    </recommendedName>
    <alternativeName>
        <fullName evidence="5">Basic helix-loop-helix protein</fullName>
    </alternativeName>
</protein>
<evidence type="ECO:0000256" key="2">
    <source>
        <dbReference type="ARBA" id="ARBA00023015"/>
    </source>
</evidence>
<dbReference type="GO" id="GO:0000976">
    <property type="term" value="F:transcription cis-regulatory region binding"/>
    <property type="evidence" value="ECO:0007669"/>
    <property type="project" value="TreeGrafter"/>
</dbReference>